<dbReference type="PRINTS" id="PR00413">
    <property type="entry name" value="HADHALOGNASE"/>
</dbReference>
<evidence type="ECO:0008006" key="4">
    <source>
        <dbReference type="Google" id="ProtNLM"/>
    </source>
</evidence>
<dbReference type="Gene3D" id="3.40.50.1000">
    <property type="entry name" value="HAD superfamily/HAD-like"/>
    <property type="match status" value="1"/>
</dbReference>
<dbReference type="InterPro" id="IPR051540">
    <property type="entry name" value="S-2-haloacid_dehalogenase"/>
</dbReference>
<dbReference type="OrthoDB" id="9797743at2"/>
<dbReference type="RefSeq" id="WP_053335085.1">
    <property type="nucleotide sequence ID" value="NZ_JMFG01000020.1"/>
</dbReference>
<accession>A0A062XRV2</accession>
<evidence type="ECO:0000313" key="3">
    <source>
        <dbReference type="Proteomes" id="UP000027284"/>
    </source>
</evidence>
<comment type="caution">
    <text evidence="2">The sequence shown here is derived from an EMBL/GenBank/DDBJ whole genome shotgun (WGS) entry which is preliminary data.</text>
</comment>
<evidence type="ECO:0000256" key="1">
    <source>
        <dbReference type="ARBA" id="ARBA00022801"/>
    </source>
</evidence>
<dbReference type="Pfam" id="PF00702">
    <property type="entry name" value="Hydrolase"/>
    <property type="match status" value="1"/>
</dbReference>
<keyword evidence="1" id="KW-0378">Hydrolase</keyword>
<dbReference type="STRING" id="1312852.EG19_04925"/>
<evidence type="ECO:0000313" key="2">
    <source>
        <dbReference type="EMBL" id="KDA53548.1"/>
    </source>
</evidence>
<reference evidence="2 3" key="1">
    <citation type="submission" date="2014-04" db="EMBL/GenBank/DDBJ databases">
        <title>The Genome Sequence of Thermoanaerobaculum aquaticum MP-01, The First Cultivated Group 23 Acidobacterium.</title>
        <authorList>
            <person name="Stamps B.W."/>
            <person name="Losey N.A."/>
            <person name="Lawson P.A."/>
            <person name="Stevenson B.S."/>
        </authorList>
    </citation>
    <scope>NUCLEOTIDE SEQUENCE [LARGE SCALE GENOMIC DNA]</scope>
    <source>
        <strain evidence="2 3">MP-01</strain>
    </source>
</reference>
<name>A0A062XRV2_9BACT</name>
<keyword evidence="3" id="KW-1185">Reference proteome</keyword>
<gene>
    <name evidence="2" type="ORF">EG19_04925</name>
</gene>
<protein>
    <recommendedName>
        <fullName evidence="4">HAD family hydrolase</fullName>
    </recommendedName>
</protein>
<dbReference type="InterPro" id="IPR036412">
    <property type="entry name" value="HAD-like_sf"/>
</dbReference>
<dbReference type="InterPro" id="IPR006439">
    <property type="entry name" value="HAD-SF_hydro_IA"/>
</dbReference>
<dbReference type="PANTHER" id="PTHR43316:SF3">
    <property type="entry name" value="HALOACID DEHALOGENASE, TYPE II (AFU_ORTHOLOGUE AFUA_2G07750)-RELATED"/>
    <property type="match status" value="1"/>
</dbReference>
<dbReference type="AlphaFoldDB" id="A0A062XRV2"/>
<dbReference type="PANTHER" id="PTHR43316">
    <property type="entry name" value="HYDROLASE, HALOACID DELAHOGENASE-RELATED"/>
    <property type="match status" value="1"/>
</dbReference>
<dbReference type="SFLD" id="SFLDG01129">
    <property type="entry name" value="C1.5:_HAD__Beta-PGM__Phosphata"/>
    <property type="match status" value="1"/>
</dbReference>
<dbReference type="GO" id="GO:0016787">
    <property type="term" value="F:hydrolase activity"/>
    <property type="evidence" value="ECO:0007669"/>
    <property type="project" value="UniProtKB-KW"/>
</dbReference>
<dbReference type="EMBL" id="JMFG01000020">
    <property type="protein sequence ID" value="KDA53548.1"/>
    <property type="molecule type" value="Genomic_DNA"/>
</dbReference>
<organism evidence="2 3">
    <name type="scientific">Thermoanaerobaculum aquaticum</name>
    <dbReference type="NCBI Taxonomy" id="1312852"/>
    <lineage>
        <taxon>Bacteria</taxon>
        <taxon>Pseudomonadati</taxon>
        <taxon>Acidobacteriota</taxon>
        <taxon>Thermoanaerobaculia</taxon>
        <taxon>Thermoanaerobaculales</taxon>
        <taxon>Thermoanaerobaculaceae</taxon>
        <taxon>Thermoanaerobaculum</taxon>
    </lineage>
</organism>
<dbReference type="NCBIfam" id="TIGR01509">
    <property type="entry name" value="HAD-SF-IA-v3"/>
    <property type="match status" value="1"/>
</dbReference>
<proteinExistence type="predicted"/>
<sequence length="493" mass="54778">MTQIRAVACDLFGTLLHLPDPWFRRLAPKLLGVPARAWLSAVRQVGLRQSFSAVEELVSALAEQAGASQSPGQELLVQALREQVAQAQLTAGALSVLRFLRRRGLKLALVSNLSSAHARVLEDLGLRELFDAQLLSCNLGITKPSPEVFSRLSQELGLPPSQILVVGDSEASDGAARRLGFPVLLVGSQRLPRFFRLGWLSWEDTGFAPLLAEGQRLALGLKTWRVERIEPLAEGQEGRYNLLATVVASCGEEEELFFCKRFWDPAAAYVDALARSLAQRLELPVPEAWVVEDGEPLGISQAVKGKPYTSPPNPEVAFDLGAHLAFAYAFANADIRPRNAFVTVDVKGRERLTLIDFEHCFLNLALPPELVAQSEASGALARMTLVQARSLAQRQVITPKTIVRARNEFFPWREASAAVREAFAEGFSWCWERMHARLEELLAPVRAALAHQPPLRVGTWRFRRRLALCDVEEMEFRLRQPLSEVLALFTRET</sequence>
<dbReference type="SUPFAM" id="SSF56784">
    <property type="entry name" value="HAD-like"/>
    <property type="match status" value="1"/>
</dbReference>
<dbReference type="Proteomes" id="UP000027284">
    <property type="component" value="Unassembled WGS sequence"/>
</dbReference>
<dbReference type="SFLD" id="SFLDS00003">
    <property type="entry name" value="Haloacid_Dehalogenase"/>
    <property type="match status" value="1"/>
</dbReference>
<dbReference type="InterPro" id="IPR023214">
    <property type="entry name" value="HAD_sf"/>
</dbReference>
<dbReference type="NCBIfam" id="TIGR01549">
    <property type="entry name" value="HAD-SF-IA-v1"/>
    <property type="match status" value="1"/>
</dbReference>